<sequence>MSSLYPLFDEVNPWSDVASPMMGEAEYTSKPEIFDAAVNLDEVIESRSGILGDSFVHPLQPLSTYSIAPDARVLFKNPMDNKQLLFKKPNGKVYSNFLKMLPHRLSISQKGDYFHEVPKLDPDGANWADFKDNWLYAAYAAEIGHLVEAKFQPPEEPELGTGRGANAAYDNELRAFRAYKLLENQCRVFLVQKPPDAVELLYK</sequence>
<evidence type="ECO:0000313" key="2">
    <source>
        <dbReference type="Proteomes" id="UP000297245"/>
    </source>
</evidence>
<evidence type="ECO:0000313" key="1">
    <source>
        <dbReference type="EMBL" id="THV01791.1"/>
    </source>
</evidence>
<name>A0A4S8MGW7_DENBC</name>
<proteinExistence type="predicted"/>
<dbReference type="EMBL" id="ML179085">
    <property type="protein sequence ID" value="THV01791.1"/>
    <property type="molecule type" value="Genomic_DNA"/>
</dbReference>
<accession>A0A4S8MGW7</accession>
<keyword evidence="2" id="KW-1185">Reference proteome</keyword>
<dbReference type="AlphaFoldDB" id="A0A4S8MGW7"/>
<gene>
    <name evidence="1" type="ORF">K435DRAFT_793108</name>
</gene>
<organism evidence="1 2">
    <name type="scientific">Dendrothele bispora (strain CBS 962.96)</name>
    <dbReference type="NCBI Taxonomy" id="1314807"/>
    <lineage>
        <taxon>Eukaryota</taxon>
        <taxon>Fungi</taxon>
        <taxon>Dikarya</taxon>
        <taxon>Basidiomycota</taxon>
        <taxon>Agaricomycotina</taxon>
        <taxon>Agaricomycetes</taxon>
        <taxon>Agaricomycetidae</taxon>
        <taxon>Agaricales</taxon>
        <taxon>Agaricales incertae sedis</taxon>
        <taxon>Dendrothele</taxon>
    </lineage>
</organism>
<protein>
    <submittedName>
        <fullName evidence="1">Uncharacterized protein</fullName>
    </submittedName>
</protein>
<reference evidence="1 2" key="1">
    <citation type="journal article" date="2019" name="Nat. Ecol. Evol.">
        <title>Megaphylogeny resolves global patterns of mushroom evolution.</title>
        <authorList>
            <person name="Varga T."/>
            <person name="Krizsan K."/>
            <person name="Foldi C."/>
            <person name="Dima B."/>
            <person name="Sanchez-Garcia M."/>
            <person name="Sanchez-Ramirez S."/>
            <person name="Szollosi G.J."/>
            <person name="Szarkandi J.G."/>
            <person name="Papp V."/>
            <person name="Albert L."/>
            <person name="Andreopoulos W."/>
            <person name="Angelini C."/>
            <person name="Antonin V."/>
            <person name="Barry K.W."/>
            <person name="Bougher N.L."/>
            <person name="Buchanan P."/>
            <person name="Buyck B."/>
            <person name="Bense V."/>
            <person name="Catcheside P."/>
            <person name="Chovatia M."/>
            <person name="Cooper J."/>
            <person name="Damon W."/>
            <person name="Desjardin D."/>
            <person name="Finy P."/>
            <person name="Geml J."/>
            <person name="Haridas S."/>
            <person name="Hughes K."/>
            <person name="Justo A."/>
            <person name="Karasinski D."/>
            <person name="Kautmanova I."/>
            <person name="Kiss B."/>
            <person name="Kocsube S."/>
            <person name="Kotiranta H."/>
            <person name="LaButti K.M."/>
            <person name="Lechner B.E."/>
            <person name="Liimatainen K."/>
            <person name="Lipzen A."/>
            <person name="Lukacs Z."/>
            <person name="Mihaltcheva S."/>
            <person name="Morgado L.N."/>
            <person name="Niskanen T."/>
            <person name="Noordeloos M.E."/>
            <person name="Ohm R.A."/>
            <person name="Ortiz-Santana B."/>
            <person name="Ovrebo C."/>
            <person name="Racz N."/>
            <person name="Riley R."/>
            <person name="Savchenko A."/>
            <person name="Shiryaev A."/>
            <person name="Soop K."/>
            <person name="Spirin V."/>
            <person name="Szebenyi C."/>
            <person name="Tomsovsky M."/>
            <person name="Tulloss R.E."/>
            <person name="Uehling J."/>
            <person name="Grigoriev I.V."/>
            <person name="Vagvolgyi C."/>
            <person name="Papp T."/>
            <person name="Martin F.M."/>
            <person name="Miettinen O."/>
            <person name="Hibbett D.S."/>
            <person name="Nagy L.G."/>
        </authorList>
    </citation>
    <scope>NUCLEOTIDE SEQUENCE [LARGE SCALE GENOMIC DNA]</scope>
    <source>
        <strain evidence="1 2">CBS 962.96</strain>
    </source>
</reference>
<dbReference type="Proteomes" id="UP000297245">
    <property type="component" value="Unassembled WGS sequence"/>
</dbReference>